<dbReference type="Pfam" id="PF03150">
    <property type="entry name" value="CCP_MauG"/>
    <property type="match status" value="1"/>
</dbReference>
<dbReference type="GO" id="GO:0009055">
    <property type="term" value="F:electron transfer activity"/>
    <property type="evidence" value="ECO:0007669"/>
    <property type="project" value="InterPro"/>
</dbReference>
<dbReference type="InterPro" id="IPR051395">
    <property type="entry name" value="Cytochrome_c_Peroxidase/MauG"/>
</dbReference>
<dbReference type="Proteomes" id="UP000001695">
    <property type="component" value="Chromosome"/>
</dbReference>
<feature type="domain" description="Cytochrome c" evidence="8">
    <location>
        <begin position="234"/>
        <end position="410"/>
    </location>
</feature>
<gene>
    <name evidence="9" type="ordered locus">Bind_1613</name>
</gene>
<dbReference type="InterPro" id="IPR004852">
    <property type="entry name" value="Di-haem_cyt_c_peroxidsae"/>
</dbReference>
<evidence type="ECO:0000256" key="6">
    <source>
        <dbReference type="ARBA" id="ARBA00023004"/>
    </source>
</evidence>
<evidence type="ECO:0000256" key="2">
    <source>
        <dbReference type="ARBA" id="ARBA00022617"/>
    </source>
</evidence>
<dbReference type="SUPFAM" id="SSF46626">
    <property type="entry name" value="Cytochrome c"/>
    <property type="match status" value="2"/>
</dbReference>
<evidence type="ECO:0000256" key="5">
    <source>
        <dbReference type="ARBA" id="ARBA00023002"/>
    </source>
</evidence>
<dbReference type="InterPro" id="IPR036909">
    <property type="entry name" value="Cyt_c-like_dom_sf"/>
</dbReference>
<accession>B2IBY9</accession>
<feature type="domain" description="Cytochrome c" evidence="8">
    <location>
        <begin position="49"/>
        <end position="181"/>
    </location>
</feature>
<evidence type="ECO:0000256" key="3">
    <source>
        <dbReference type="ARBA" id="ARBA00022723"/>
    </source>
</evidence>
<reference evidence="10" key="1">
    <citation type="submission" date="2008-03" db="EMBL/GenBank/DDBJ databases">
        <title>Complete sequence of chromosome of Beijerinckia indica subsp. indica ATCC 9039.</title>
        <authorList>
            <consortium name="US DOE Joint Genome Institute"/>
            <person name="Copeland A."/>
            <person name="Lucas S."/>
            <person name="Lapidus A."/>
            <person name="Glavina del Rio T."/>
            <person name="Dalin E."/>
            <person name="Tice H."/>
            <person name="Bruce D."/>
            <person name="Goodwin L."/>
            <person name="Pitluck S."/>
            <person name="LaButti K."/>
            <person name="Schmutz J."/>
            <person name="Larimer F."/>
            <person name="Land M."/>
            <person name="Hauser L."/>
            <person name="Kyrpides N."/>
            <person name="Mikhailova N."/>
            <person name="Dunfield P.F."/>
            <person name="Dedysh S.N."/>
            <person name="Liesack W."/>
            <person name="Saw J.H."/>
            <person name="Alam M."/>
            <person name="Chen Y."/>
            <person name="Murrell J.C."/>
            <person name="Richardson P."/>
        </authorList>
    </citation>
    <scope>NUCLEOTIDE SEQUENCE [LARGE SCALE GENOMIC DNA]</scope>
    <source>
        <strain evidence="10">ATCC 9039 / DSM 1715 / NCIMB 8712</strain>
    </source>
</reference>
<keyword evidence="6 7" id="KW-0408">Iron</keyword>
<evidence type="ECO:0000256" key="1">
    <source>
        <dbReference type="ARBA" id="ARBA00004196"/>
    </source>
</evidence>
<keyword evidence="3 7" id="KW-0479">Metal-binding</keyword>
<dbReference type="GO" id="GO:0046872">
    <property type="term" value="F:metal ion binding"/>
    <property type="evidence" value="ECO:0007669"/>
    <property type="project" value="UniProtKB-KW"/>
</dbReference>
<sequence>MHYCLSAFAGLILFMAVGAIIDSFGQDSLAQENPQGGMTRATAYQQARQLSEIGRQMFSDPRLSGSGKLSCASCHDPQNAFSPSNDLAVQMGGKTLDRAAFRAAPTLTYKQVTPPSTEHYYESDEEADGSIDNGPTGGLTWDGRVDRRSDQALIPLLSPLEMANEDRAALSDTIEKIYGQALRAVAGGLVSQDKQWPLEAAMKALDAFQQEGALFYPFSSKYDAFLRGKAELSEQEKHGLEIFTAEDKGNCASCHVSAPSKTGTPPFFTDYGLIAIGVPRNRDIAQNQDPAFFDLGLCGPERQDFRDRPDYCGLFKTPTLRNVARRKVFFHNGVVKSLREAVAFYFERDTKPEKYYPHGADGTIAKYDDLPAAYHDNVNNEPPFGKQAGDPSTVSEADIDAVVAFLKTLDDGFSSQEPAAVKYP</sequence>
<dbReference type="HOGENOM" id="CLU_034652_0_0_5"/>
<dbReference type="GO" id="GO:0030313">
    <property type="term" value="C:cell envelope"/>
    <property type="evidence" value="ECO:0007669"/>
    <property type="project" value="UniProtKB-SubCell"/>
</dbReference>
<name>B2IBY9_BEII9</name>
<keyword evidence="5" id="KW-0560">Oxidoreductase</keyword>
<evidence type="ECO:0000259" key="8">
    <source>
        <dbReference type="PROSITE" id="PS51007"/>
    </source>
</evidence>
<comment type="subcellular location">
    <subcellularLocation>
        <location evidence="1">Cell envelope</location>
    </subcellularLocation>
</comment>
<dbReference type="STRING" id="395963.Bind_1613"/>
<dbReference type="GO" id="GO:0020037">
    <property type="term" value="F:heme binding"/>
    <property type="evidence" value="ECO:0007669"/>
    <property type="project" value="InterPro"/>
</dbReference>
<protein>
    <submittedName>
        <fullName evidence="9">Di-haem cytochrome c peroxidase</fullName>
    </submittedName>
</protein>
<keyword evidence="4" id="KW-0732">Signal</keyword>
<organism evidence="9 10">
    <name type="scientific">Beijerinckia indica subsp. indica (strain ATCC 9039 / DSM 1715 / NCIMB 8712)</name>
    <dbReference type="NCBI Taxonomy" id="395963"/>
    <lineage>
        <taxon>Bacteria</taxon>
        <taxon>Pseudomonadati</taxon>
        <taxon>Pseudomonadota</taxon>
        <taxon>Alphaproteobacteria</taxon>
        <taxon>Hyphomicrobiales</taxon>
        <taxon>Beijerinckiaceae</taxon>
        <taxon>Beijerinckia</taxon>
    </lineage>
</organism>
<evidence type="ECO:0000313" key="10">
    <source>
        <dbReference type="Proteomes" id="UP000001695"/>
    </source>
</evidence>
<dbReference type="PANTHER" id="PTHR30600:SF10">
    <property type="entry name" value="BLL6722 PROTEIN"/>
    <property type="match status" value="1"/>
</dbReference>
<dbReference type="GO" id="GO:0004130">
    <property type="term" value="F:cytochrome-c peroxidase activity"/>
    <property type="evidence" value="ECO:0007669"/>
    <property type="project" value="TreeGrafter"/>
</dbReference>
<keyword evidence="10" id="KW-1185">Reference proteome</keyword>
<dbReference type="InterPro" id="IPR009056">
    <property type="entry name" value="Cyt_c-like_dom"/>
</dbReference>
<reference evidence="9 10" key="2">
    <citation type="journal article" date="2010" name="J. Bacteriol.">
        <title>Complete genome sequence of Beijerinckia indica subsp. indica.</title>
        <authorList>
            <person name="Tamas I."/>
            <person name="Dedysh S.N."/>
            <person name="Liesack W."/>
            <person name="Stott M.B."/>
            <person name="Alam M."/>
            <person name="Murrell J.C."/>
            <person name="Dunfield P.F."/>
        </authorList>
    </citation>
    <scope>NUCLEOTIDE SEQUENCE [LARGE SCALE GENOMIC DNA]</scope>
    <source>
        <strain evidence="10">ATCC 9039 / DSM 1715 / NCIMB 8712</strain>
    </source>
</reference>
<evidence type="ECO:0000256" key="7">
    <source>
        <dbReference type="PROSITE-ProRule" id="PRU00433"/>
    </source>
</evidence>
<evidence type="ECO:0000256" key="4">
    <source>
        <dbReference type="ARBA" id="ARBA00022729"/>
    </source>
</evidence>
<keyword evidence="2 7" id="KW-0349">Heme</keyword>
<proteinExistence type="predicted"/>
<dbReference type="PROSITE" id="PS51007">
    <property type="entry name" value="CYTC"/>
    <property type="match status" value="2"/>
</dbReference>
<dbReference type="EMBL" id="CP001016">
    <property type="protein sequence ID" value="ACB95244.1"/>
    <property type="molecule type" value="Genomic_DNA"/>
</dbReference>
<keyword evidence="9" id="KW-0575">Peroxidase</keyword>
<evidence type="ECO:0000313" key="9">
    <source>
        <dbReference type="EMBL" id="ACB95244.1"/>
    </source>
</evidence>
<dbReference type="Gene3D" id="1.10.760.10">
    <property type="entry name" value="Cytochrome c-like domain"/>
    <property type="match status" value="2"/>
</dbReference>
<dbReference type="PANTHER" id="PTHR30600">
    <property type="entry name" value="CYTOCHROME C PEROXIDASE-RELATED"/>
    <property type="match status" value="1"/>
</dbReference>
<dbReference type="AlphaFoldDB" id="B2IBY9"/>
<dbReference type="KEGG" id="bid:Bind_1613"/>
<dbReference type="eggNOG" id="COG1858">
    <property type="taxonomic scope" value="Bacteria"/>
</dbReference>